<dbReference type="AlphaFoldDB" id="A0A0C2NE51"/>
<dbReference type="Gene3D" id="3.90.810.10">
    <property type="entry name" value="CRIB domain"/>
    <property type="match status" value="1"/>
</dbReference>
<keyword evidence="3" id="KW-1185">Reference proteome</keyword>
<name>A0A0C2NE51_THEKT</name>
<comment type="caution">
    <text evidence="2">The sequence shown here is derived from an EMBL/GenBank/DDBJ whole genome shotgun (WGS) entry which is preliminary data.</text>
</comment>
<organism evidence="2 3">
    <name type="scientific">Thelohanellus kitauei</name>
    <name type="common">Myxosporean</name>
    <dbReference type="NCBI Taxonomy" id="669202"/>
    <lineage>
        <taxon>Eukaryota</taxon>
        <taxon>Metazoa</taxon>
        <taxon>Cnidaria</taxon>
        <taxon>Myxozoa</taxon>
        <taxon>Myxosporea</taxon>
        <taxon>Bivalvulida</taxon>
        <taxon>Platysporina</taxon>
        <taxon>Myxobolidae</taxon>
        <taxon>Thelohanellus</taxon>
    </lineage>
</organism>
<feature type="region of interest" description="Disordered" evidence="1">
    <location>
        <begin position="1"/>
        <end position="26"/>
    </location>
</feature>
<dbReference type="Proteomes" id="UP000031668">
    <property type="component" value="Unassembled WGS sequence"/>
</dbReference>
<dbReference type="InterPro" id="IPR036936">
    <property type="entry name" value="CRIB_dom_sf"/>
</dbReference>
<protein>
    <submittedName>
        <fullName evidence="2">Uncharacterized protein</fullName>
    </submittedName>
</protein>
<dbReference type="EMBL" id="JWZT01000358">
    <property type="protein sequence ID" value="KII74585.1"/>
    <property type="molecule type" value="Genomic_DNA"/>
</dbReference>
<evidence type="ECO:0000256" key="1">
    <source>
        <dbReference type="SAM" id="MobiDB-lite"/>
    </source>
</evidence>
<accession>A0A0C2NE51</accession>
<evidence type="ECO:0000313" key="3">
    <source>
        <dbReference type="Proteomes" id="UP000031668"/>
    </source>
</evidence>
<sequence>MVSKLEYHRSSAKNGTPEYGDGHYSGQISNLPEQKESVNGYYPGKGFKLEELLLRWLILFSEWNINRESLKIRNLCDEVVEFVKQYGGISEVVEDILRKKTNNFRIILDRISNIRSQNTISKIHLKELLDSEPENVYECINSNFLIIIYDVSNDNFRTTLNVVNHSNYPTDIIYRTPSGDYECNHFYSFKSHLCGDAKRQLFDQYIEILIRL</sequence>
<evidence type="ECO:0000313" key="2">
    <source>
        <dbReference type="EMBL" id="KII74585.1"/>
    </source>
</evidence>
<proteinExistence type="predicted"/>
<gene>
    <name evidence="2" type="ORF">RF11_16195</name>
</gene>
<reference evidence="2 3" key="1">
    <citation type="journal article" date="2014" name="Genome Biol. Evol.">
        <title>The genome of the myxosporean Thelohanellus kitauei shows adaptations to nutrient acquisition within its fish host.</title>
        <authorList>
            <person name="Yang Y."/>
            <person name="Xiong J."/>
            <person name="Zhou Z."/>
            <person name="Huo F."/>
            <person name="Miao W."/>
            <person name="Ran C."/>
            <person name="Liu Y."/>
            <person name="Zhang J."/>
            <person name="Feng J."/>
            <person name="Wang M."/>
            <person name="Wang M."/>
            <person name="Wang L."/>
            <person name="Yao B."/>
        </authorList>
    </citation>
    <scope>NUCLEOTIDE SEQUENCE [LARGE SCALE GENOMIC DNA]</scope>
    <source>
        <strain evidence="2">Wuqing</strain>
    </source>
</reference>